<dbReference type="Proteomes" id="UP000694387">
    <property type="component" value="Chromosome 25"/>
</dbReference>
<comment type="subcellular location">
    <subcellularLocation>
        <location evidence="1">Membrane</location>
    </subcellularLocation>
</comment>
<dbReference type="PANTHER" id="PTHR45656:SF15">
    <property type="entry name" value="SUSHI DOMAIN-CONTAINING PROTEIN"/>
    <property type="match status" value="1"/>
</dbReference>
<evidence type="ECO:0000313" key="16">
    <source>
        <dbReference type="Ensembl" id="ENSEASP00005043199.1"/>
    </source>
</evidence>
<dbReference type="Ensembl" id="ENSEAST00005080702.1">
    <property type="protein sequence ID" value="ENSEASP00005043199.1"/>
    <property type="gene ID" value="ENSEASG00005002552.2"/>
</dbReference>
<organism evidence="16 17">
    <name type="scientific">Equus asinus</name>
    <name type="common">Donkey</name>
    <name type="synonym">Equus africanus asinus</name>
    <dbReference type="NCBI Taxonomy" id="9793"/>
    <lineage>
        <taxon>Eukaryota</taxon>
        <taxon>Metazoa</taxon>
        <taxon>Chordata</taxon>
        <taxon>Craniata</taxon>
        <taxon>Vertebrata</taxon>
        <taxon>Euteleostomi</taxon>
        <taxon>Mammalia</taxon>
        <taxon>Eutheria</taxon>
        <taxon>Laurasiatheria</taxon>
        <taxon>Perissodactyla</taxon>
        <taxon>Equidae</taxon>
        <taxon>Equus</taxon>
    </lineage>
</organism>
<comment type="similarity">
    <text evidence="2">Belongs to the receptors of complement activation (RCA) family.</text>
</comment>
<dbReference type="GO" id="GO:0045087">
    <property type="term" value="P:innate immune response"/>
    <property type="evidence" value="ECO:0007669"/>
    <property type="project" value="UniProtKB-KW"/>
</dbReference>
<evidence type="ECO:0000256" key="3">
    <source>
        <dbReference type="ARBA" id="ARBA00022588"/>
    </source>
</evidence>
<dbReference type="InterPro" id="IPR000436">
    <property type="entry name" value="Sushi_SCR_CCP_dom"/>
</dbReference>
<evidence type="ECO:0000256" key="9">
    <source>
        <dbReference type="ARBA" id="ARBA00023136"/>
    </source>
</evidence>
<keyword evidence="9" id="KW-0472">Membrane</keyword>
<evidence type="ECO:0000256" key="10">
    <source>
        <dbReference type="ARBA" id="ARBA00023157"/>
    </source>
</evidence>
<evidence type="ECO:0000256" key="12">
    <source>
        <dbReference type="ARBA" id="ARBA00045541"/>
    </source>
</evidence>
<evidence type="ECO:0000256" key="2">
    <source>
        <dbReference type="ARBA" id="ARBA00010908"/>
    </source>
</evidence>
<dbReference type="FunFam" id="2.10.70.10:FF:000014">
    <property type="entry name" value="Membrane cofactor protein"/>
    <property type="match status" value="1"/>
</dbReference>
<feature type="domain" description="Sushi" evidence="15">
    <location>
        <begin position="31"/>
        <end position="93"/>
    </location>
</feature>
<evidence type="ECO:0000256" key="6">
    <source>
        <dbReference type="ARBA" id="ARBA00022737"/>
    </source>
</evidence>
<evidence type="ECO:0000259" key="15">
    <source>
        <dbReference type="PROSITE" id="PS50923"/>
    </source>
</evidence>
<reference evidence="16 17" key="1">
    <citation type="journal article" date="2020" name="Nat. Commun.">
        <title>Donkey genomes provide new insights into domestication and selection for coat color.</title>
        <authorList>
            <person name="Wang"/>
            <person name="C."/>
            <person name="Li"/>
            <person name="H."/>
            <person name="Guo"/>
            <person name="Y."/>
            <person name="Huang"/>
            <person name="J."/>
            <person name="Sun"/>
            <person name="Y."/>
            <person name="Min"/>
            <person name="J."/>
            <person name="Wang"/>
            <person name="J."/>
            <person name="Fang"/>
            <person name="X."/>
            <person name="Zhao"/>
            <person name="Z."/>
            <person name="Wang"/>
            <person name="S."/>
            <person name="Zhang"/>
            <person name="Y."/>
            <person name="Liu"/>
            <person name="Q."/>
            <person name="Jiang"/>
            <person name="Q."/>
            <person name="Wang"/>
            <person name="X."/>
            <person name="Guo"/>
            <person name="Y."/>
            <person name="Yang"/>
            <person name="C."/>
            <person name="Wang"/>
            <person name="Y."/>
            <person name="Tian"/>
            <person name="F."/>
            <person name="Zhuang"/>
            <person name="G."/>
            <person name="Fan"/>
            <person name="Y."/>
            <person name="Gao"/>
            <person name="Q."/>
            <person name="Li"/>
            <person name="Y."/>
            <person name="Ju"/>
            <person name="Z."/>
            <person name="Li"/>
            <person name="J."/>
            <person name="Li"/>
            <person name="R."/>
            <person name="Hou"/>
            <person name="M."/>
            <person name="Yang"/>
            <person name="G."/>
            <person name="Liu"/>
            <person name="G."/>
            <person name="Liu"/>
            <person name="W."/>
            <person name="Guo"/>
            <person name="J."/>
            <person name="Pan"/>
            <person name="S."/>
            <person name="Fan"/>
            <person name="G."/>
            <person name="Zhang"/>
            <person name="W."/>
            <person name="Zhang"/>
            <person name="R."/>
            <person name="Yu"/>
            <person name="J."/>
            <person name="Zhang"/>
            <person name="X."/>
            <person name="Yin"/>
            <person name="Q."/>
            <person name="Ji"/>
            <person name="C."/>
            <person name="Jin"/>
            <person name="Y."/>
            <person name="Yue"/>
            <person name="G."/>
            <person name="Liu"/>
            <person name="M."/>
            <person name="Xu"/>
            <person name="J."/>
            <person name="Liu"/>
            <person name="S."/>
            <person name="Jordana"/>
            <person name="J."/>
            <person name="Noce"/>
            <person name="A."/>
            <person name="Amills"/>
            <person name="M."/>
            <person name="Wu"/>
            <person name="D.D."/>
            <person name="Li"/>
            <person name="S."/>
            <person name="Zhou"/>
            <person name="X. and Zhong"/>
            <person name="J."/>
        </authorList>
    </citation>
    <scope>NUCLEOTIDE SEQUENCE [LARGE SCALE GENOMIC DNA]</scope>
</reference>
<feature type="domain" description="Sushi" evidence="15">
    <location>
        <begin position="220"/>
        <end position="282"/>
    </location>
</feature>
<feature type="domain" description="Sushi" evidence="15">
    <location>
        <begin position="94"/>
        <end position="157"/>
    </location>
</feature>
<keyword evidence="7" id="KW-0391">Immunity</keyword>
<dbReference type="RefSeq" id="XP_070354221.1">
    <property type="nucleotide sequence ID" value="XM_070498120.1"/>
</dbReference>
<dbReference type="Gene3D" id="2.10.70.10">
    <property type="entry name" value="Complement Module, domain 1"/>
    <property type="match status" value="4"/>
</dbReference>
<dbReference type="AlphaFoldDB" id="A0A9L0IQN5"/>
<evidence type="ECO:0000256" key="13">
    <source>
        <dbReference type="PROSITE-ProRule" id="PRU00302"/>
    </source>
</evidence>
<proteinExistence type="inferred from homology"/>
<dbReference type="InterPro" id="IPR035976">
    <property type="entry name" value="Sushi/SCR/CCP_sf"/>
</dbReference>
<feature type="domain" description="Sushi" evidence="15">
    <location>
        <begin position="158"/>
        <end position="219"/>
    </location>
</feature>
<evidence type="ECO:0000256" key="14">
    <source>
        <dbReference type="SAM" id="SignalP"/>
    </source>
</evidence>
<keyword evidence="11" id="KW-0325">Glycoprotein</keyword>
<dbReference type="GO" id="GO:0030449">
    <property type="term" value="P:regulation of complement activation"/>
    <property type="evidence" value="ECO:0007669"/>
    <property type="project" value="UniProtKB-ARBA"/>
</dbReference>
<keyword evidence="6" id="KW-0677">Repeat</keyword>
<dbReference type="InterPro" id="IPR051277">
    <property type="entry name" value="SEZ6_CSMD_C4BPB_Regulators"/>
</dbReference>
<feature type="chain" id="PRO_5040308965" evidence="14">
    <location>
        <begin position="32"/>
        <end position="517"/>
    </location>
</feature>
<name>A0A9L0IQN5_EQUAS</name>
<keyword evidence="3" id="KW-0399">Innate immunity</keyword>
<keyword evidence="5 14" id="KW-0732">Signal</keyword>
<dbReference type="SMART" id="SM00032">
    <property type="entry name" value="CCP"/>
    <property type="match status" value="4"/>
</dbReference>
<keyword evidence="17" id="KW-1185">Reference proteome</keyword>
<accession>A0A9L0IQN5</accession>
<keyword evidence="10" id="KW-1015">Disulfide bond</keyword>
<gene>
    <name evidence="16" type="primary">CD55</name>
</gene>
<dbReference type="CDD" id="cd00033">
    <property type="entry name" value="CCP"/>
    <property type="match status" value="4"/>
</dbReference>
<keyword evidence="4 13" id="KW-0768">Sushi</keyword>
<evidence type="ECO:0000256" key="7">
    <source>
        <dbReference type="ARBA" id="ARBA00022859"/>
    </source>
</evidence>
<evidence type="ECO:0000256" key="4">
    <source>
        <dbReference type="ARBA" id="ARBA00022659"/>
    </source>
</evidence>
<dbReference type="CTD" id="1604"/>
<evidence type="ECO:0000256" key="1">
    <source>
        <dbReference type="ARBA" id="ARBA00004370"/>
    </source>
</evidence>
<dbReference type="GO" id="GO:0006958">
    <property type="term" value="P:complement activation, classical pathway"/>
    <property type="evidence" value="ECO:0007669"/>
    <property type="project" value="UniProtKB-KW"/>
</dbReference>
<dbReference type="PROSITE" id="PS50923">
    <property type="entry name" value="SUSHI"/>
    <property type="match status" value="4"/>
</dbReference>
<evidence type="ECO:0000256" key="11">
    <source>
        <dbReference type="ARBA" id="ARBA00023180"/>
    </source>
</evidence>
<evidence type="ECO:0000256" key="5">
    <source>
        <dbReference type="ARBA" id="ARBA00022729"/>
    </source>
</evidence>
<dbReference type="GO" id="GO:0005886">
    <property type="term" value="C:plasma membrane"/>
    <property type="evidence" value="ECO:0007669"/>
    <property type="project" value="UniProtKB-ARBA"/>
</dbReference>
<dbReference type="FunFam" id="2.10.70.10:FF:000055">
    <property type="entry name" value="Complement decay-accelerating factor, GPI-anchored"/>
    <property type="match status" value="1"/>
</dbReference>
<protein>
    <submittedName>
        <fullName evidence="16">CD55 molecule (Cromer blood group)</fullName>
    </submittedName>
</protein>
<evidence type="ECO:0000256" key="8">
    <source>
        <dbReference type="ARBA" id="ARBA00022875"/>
    </source>
</evidence>
<feature type="signal peptide" evidence="14">
    <location>
        <begin position="1"/>
        <end position="31"/>
    </location>
</feature>
<dbReference type="SUPFAM" id="SSF57535">
    <property type="entry name" value="Complement control module/SCR domain"/>
    <property type="match status" value="4"/>
</dbReference>
<dbReference type="FunFam" id="2.10.70.10:FF:000079">
    <property type="entry name" value="Complement decay-accelerating factor"/>
    <property type="match status" value="1"/>
</dbReference>
<comment type="caution">
    <text evidence="13">Lacks conserved residue(s) required for the propagation of feature annotation.</text>
</comment>
<dbReference type="GeneID" id="106835775"/>
<reference evidence="16" key="2">
    <citation type="submission" date="2025-08" db="UniProtKB">
        <authorList>
            <consortium name="Ensembl"/>
        </authorList>
    </citation>
    <scope>IDENTIFICATION</scope>
</reference>
<dbReference type="Pfam" id="PF00084">
    <property type="entry name" value="Sushi"/>
    <property type="match status" value="4"/>
</dbReference>
<sequence>MSPARRSAPTVLRLLGWLPVLLLLCPPAARGDCSHPPDVPNAQPTLGELTSFPKQTTVTYKCDEGFVKVPGKPDSVVCLENDKWSEVAEFCNRSCDVPPRLPFASLQNPYRNQNYFPAGSTVEYECRMGYRRDRSLSGTLTCLQNFTWSKPDEFCKKKACPTPGEIPNGHVKIQTDILFGAAISFSCNTGYTLVGSSFSYCSLEGENVKWTDPLPECKEITCPSPPAIANGIILEQHDTYIYRQSITYKCEKGFTLVGGNSIHCTVKDGQGEWSGPPPECKDSSQISKVTPAVQKPTTVDVTATEAPSTPQKTSAVNVTETPPAAQNPIVANASATQFTPVTQRLNTAKASFTQSLPGTRKSTAVHAPVTKHVHTKQRLTSAAHITATQNLAVPRPTTRFHTTSTSKGAVIIASGKFGSPAVKRNCHPCGMYNPDSWKRILSFNCLRNTIKMRCLRVPKRKQVNAFYRHVLWTPLGTRYVPKYSQPCSCSKVVSGQLRIIRPINQVLLSAYCLNASF</sequence>
<reference evidence="16" key="3">
    <citation type="submission" date="2025-09" db="UniProtKB">
        <authorList>
            <consortium name="Ensembl"/>
        </authorList>
    </citation>
    <scope>IDENTIFICATION</scope>
</reference>
<evidence type="ECO:0000313" key="17">
    <source>
        <dbReference type="Proteomes" id="UP000694387"/>
    </source>
</evidence>
<comment type="function">
    <text evidence="12">This protein recognizes C4b and C3b fragments that condense with cell-surface hydroxyl or amino groups when nascent C4b and C3b are locally generated during C4 and c3 activation. Interaction of daf with cell-associated C4b and C3b polypeptides interferes with their ability to catalyze the conversion of C2 and factor B to enzymatically active C2a and Bb and thereby prevents the formation of C4b2a and C3bBb, the amplification convertases of the complement cascade. Inhibits complement activation by destabilizing and preventing the formation of C3 and C5 convertases, which prevents complement damage.</text>
</comment>
<dbReference type="GeneTree" id="ENSGT00940000162307"/>
<keyword evidence="8" id="KW-0180">Complement pathway</keyword>
<dbReference type="PANTHER" id="PTHR45656">
    <property type="entry name" value="PROTEIN CBR-CLEC-78"/>
    <property type="match status" value="1"/>
</dbReference>